<keyword evidence="2" id="KW-1185">Reference proteome</keyword>
<comment type="caution">
    <text evidence="1">The sequence shown here is derived from an EMBL/GenBank/DDBJ whole genome shotgun (WGS) entry which is preliminary data.</text>
</comment>
<dbReference type="SUPFAM" id="SSF75011">
    <property type="entry name" value="3-carboxy-cis,cis-mucoante lactonizing enzyme"/>
    <property type="match status" value="1"/>
</dbReference>
<evidence type="ECO:0000313" key="1">
    <source>
        <dbReference type="EMBL" id="MCF1753328.1"/>
    </source>
</evidence>
<reference evidence="1 2" key="1">
    <citation type="submission" date="2022-01" db="EMBL/GenBank/DDBJ databases">
        <title>Mariniradius saccharolyticus sp. nov., isolated from sediment of a river.</title>
        <authorList>
            <person name="Liu H."/>
        </authorList>
    </citation>
    <scope>NUCLEOTIDE SEQUENCE [LARGE SCALE GENOMIC DNA]</scope>
    <source>
        <strain evidence="1 2">RY-2</strain>
    </source>
</reference>
<gene>
    <name evidence="1" type="ORF">L0U89_19865</name>
</gene>
<accession>A0ABS9BZ28</accession>
<proteinExistence type="predicted"/>
<evidence type="ECO:0000313" key="2">
    <source>
        <dbReference type="Proteomes" id="UP001201449"/>
    </source>
</evidence>
<organism evidence="1 2">
    <name type="scientific">Mariniradius sediminis</name>
    <dbReference type="NCBI Taxonomy" id="2909237"/>
    <lineage>
        <taxon>Bacteria</taxon>
        <taxon>Pseudomonadati</taxon>
        <taxon>Bacteroidota</taxon>
        <taxon>Cytophagia</taxon>
        <taxon>Cytophagales</taxon>
        <taxon>Cyclobacteriaceae</taxon>
        <taxon>Mariniradius</taxon>
    </lineage>
</organism>
<dbReference type="RefSeq" id="WP_234863125.1">
    <property type="nucleotide sequence ID" value="NZ_JAKEVZ010000027.1"/>
</dbReference>
<dbReference type="Proteomes" id="UP001201449">
    <property type="component" value="Unassembled WGS sequence"/>
</dbReference>
<evidence type="ECO:0008006" key="3">
    <source>
        <dbReference type="Google" id="ProtNLM"/>
    </source>
</evidence>
<name>A0ABS9BZ28_9BACT</name>
<dbReference type="EMBL" id="JAKEVZ010000027">
    <property type="protein sequence ID" value="MCF1753328.1"/>
    <property type="molecule type" value="Genomic_DNA"/>
</dbReference>
<protein>
    <recommendedName>
        <fullName evidence="3">Integral membrane protein</fullName>
    </recommendedName>
</protein>
<sequence>MDHLLKVLLILVFFPAWIALNVPYPDVFFFDKRAFDKTIFGDQVAVGALENKKLKEASGMAFSHRYDGVIYGHNDSGSSPRLYIFDTLGKDLGTIRLKDVYNRDWEDIAVGPGPDPNVSYIYVGEIGDNRAQWNSIRILRIAEPDSLGGEQRIKPDVMKLKYPDGQRDAETLMLDPVSKTFYILTKRDTLSTLYRVGLDAFEKKEAMLEKVMELPFTMATGGDISIDGSEILIRNYFSVYYWKRREGESIPDALSRPPLLLPYKPEPQGEAIAFHPNGKSYFTLSEKRFRIDPILYRYDRK</sequence>